<protein>
    <submittedName>
        <fullName evidence="2">Lipoprotein</fullName>
    </submittedName>
</protein>
<organism evidence="2 3">
    <name type="scientific">Conchiformibius steedae DSM 2580</name>
    <dbReference type="NCBI Taxonomy" id="1121352"/>
    <lineage>
        <taxon>Bacteria</taxon>
        <taxon>Pseudomonadati</taxon>
        <taxon>Pseudomonadota</taxon>
        <taxon>Betaproteobacteria</taxon>
        <taxon>Neisseriales</taxon>
        <taxon>Neisseriaceae</taxon>
        <taxon>Conchiformibius</taxon>
    </lineage>
</organism>
<dbReference type="AlphaFoldDB" id="A0AAE9HVD0"/>
<evidence type="ECO:0000256" key="1">
    <source>
        <dbReference type="SAM" id="SignalP"/>
    </source>
</evidence>
<dbReference type="EMBL" id="CP097501">
    <property type="protein sequence ID" value="URD67082.1"/>
    <property type="molecule type" value="Genomic_DNA"/>
</dbReference>
<feature type="signal peptide" evidence="1">
    <location>
        <begin position="1"/>
        <end position="18"/>
    </location>
</feature>
<evidence type="ECO:0000313" key="3">
    <source>
        <dbReference type="Proteomes" id="UP001056819"/>
    </source>
</evidence>
<name>A0AAE9HVD0_9NEIS</name>
<sequence>MKKIILAALLAAGLSACADTRSHVSDDGNTWETIRYQENRQNP</sequence>
<keyword evidence="2" id="KW-0449">Lipoprotein</keyword>
<gene>
    <name evidence="2" type="ORF">LNQ82_07755</name>
</gene>
<dbReference type="PROSITE" id="PS51257">
    <property type="entry name" value="PROKAR_LIPOPROTEIN"/>
    <property type="match status" value="1"/>
</dbReference>
<accession>A0AAE9HVD0</accession>
<dbReference type="RefSeq" id="WP_156932172.1">
    <property type="nucleotide sequence ID" value="NZ_CP097501.1"/>
</dbReference>
<keyword evidence="1" id="KW-0732">Signal</keyword>
<feature type="chain" id="PRO_5041982515" evidence="1">
    <location>
        <begin position="19"/>
        <end position="43"/>
    </location>
</feature>
<reference evidence="2" key="1">
    <citation type="submission" date="2022-05" db="EMBL/GenBank/DDBJ databases">
        <title>Alysiella filiformis genome sequencing.</title>
        <authorList>
            <person name="Viehboeck T."/>
        </authorList>
    </citation>
    <scope>NUCLEOTIDE SEQUENCE</scope>
    <source>
        <strain evidence="2">DSM 2580</strain>
    </source>
</reference>
<dbReference type="Proteomes" id="UP001056819">
    <property type="component" value="Chromosome"/>
</dbReference>
<proteinExistence type="predicted"/>
<evidence type="ECO:0000313" key="2">
    <source>
        <dbReference type="EMBL" id="URD67082.1"/>
    </source>
</evidence>